<evidence type="ECO:0000256" key="6">
    <source>
        <dbReference type="ARBA" id="ARBA00022837"/>
    </source>
</evidence>
<dbReference type="Pfam" id="PF00520">
    <property type="entry name" value="Ion_trans"/>
    <property type="match status" value="2"/>
</dbReference>
<keyword evidence="16" id="KW-1185">Reference proteome</keyword>
<evidence type="ECO:0000259" key="14">
    <source>
        <dbReference type="SMART" id="SM01062"/>
    </source>
</evidence>
<dbReference type="PANTHER" id="PTHR45628:SF2">
    <property type="entry name" value="VOLTAGE-DEPENDENT L-TYPE CALCIUM CHANNEL SUBUNIT ALPHA-1F"/>
    <property type="match status" value="1"/>
</dbReference>
<evidence type="ECO:0000256" key="13">
    <source>
        <dbReference type="SAM" id="Phobius"/>
    </source>
</evidence>
<evidence type="ECO:0000256" key="4">
    <source>
        <dbReference type="ARBA" id="ARBA00022673"/>
    </source>
</evidence>
<dbReference type="Gene3D" id="1.10.238.10">
    <property type="entry name" value="EF-hand"/>
    <property type="match status" value="1"/>
</dbReference>
<evidence type="ECO:0000313" key="16">
    <source>
        <dbReference type="Proteomes" id="UP000314294"/>
    </source>
</evidence>
<evidence type="ECO:0000256" key="9">
    <source>
        <dbReference type="ARBA" id="ARBA00023065"/>
    </source>
</evidence>
<dbReference type="EMBL" id="SRLO01000424">
    <property type="protein sequence ID" value="TNN56638.1"/>
    <property type="molecule type" value="Genomic_DNA"/>
</dbReference>
<dbReference type="InterPro" id="IPR005821">
    <property type="entry name" value="Ion_trans_dom"/>
</dbReference>
<dbReference type="AlphaFoldDB" id="A0A4Z2GSJ4"/>
<evidence type="ECO:0000256" key="7">
    <source>
        <dbReference type="ARBA" id="ARBA00022882"/>
    </source>
</evidence>
<evidence type="ECO:0000256" key="12">
    <source>
        <dbReference type="SAM" id="MobiDB-lite"/>
    </source>
</evidence>
<keyword evidence="11" id="KW-0407">Ion channel</keyword>
<comment type="caution">
    <text evidence="15">The sequence shown here is derived from an EMBL/GenBank/DDBJ whole genome shotgun (WGS) entry which is preliminary data.</text>
</comment>
<keyword evidence="10 13" id="KW-0472">Membrane</keyword>
<dbReference type="Gene3D" id="6.10.250.2180">
    <property type="match status" value="1"/>
</dbReference>
<evidence type="ECO:0000256" key="10">
    <source>
        <dbReference type="ARBA" id="ARBA00023136"/>
    </source>
</evidence>
<evidence type="ECO:0000256" key="2">
    <source>
        <dbReference type="ARBA" id="ARBA00022448"/>
    </source>
</evidence>
<feature type="transmembrane region" description="Helical" evidence="13">
    <location>
        <begin position="169"/>
        <end position="188"/>
    </location>
</feature>
<name>A0A4Z2GSJ4_9TELE</name>
<dbReference type="InterPro" id="IPR014873">
    <property type="entry name" value="VDCC_a1su_IQ"/>
</dbReference>
<dbReference type="FunFam" id="1.10.287.70:FF:000009">
    <property type="entry name" value="Voltage-dependent L-type calcium channel subunit alpha"/>
    <property type="match status" value="1"/>
</dbReference>
<feature type="region of interest" description="Disordered" evidence="12">
    <location>
        <begin position="510"/>
        <end position="625"/>
    </location>
</feature>
<accession>A0A4Z2GSJ4</accession>
<keyword evidence="4" id="KW-0107">Calcium channel</keyword>
<dbReference type="InterPro" id="IPR050599">
    <property type="entry name" value="VDCC_alpha-1_subunit"/>
</dbReference>
<evidence type="ECO:0000256" key="8">
    <source>
        <dbReference type="ARBA" id="ARBA00022989"/>
    </source>
</evidence>
<feature type="domain" description="Voltage-dependent calcium channel alpha-1 subunit IQ" evidence="14">
    <location>
        <begin position="482"/>
        <end position="516"/>
    </location>
</feature>
<keyword evidence="9" id="KW-0406">Ion transport</keyword>
<dbReference type="PANTHER" id="PTHR45628">
    <property type="entry name" value="VOLTAGE-DEPENDENT CALCIUM CHANNEL TYPE A SUBUNIT ALPHA-1"/>
    <property type="match status" value="1"/>
</dbReference>
<dbReference type="Pfam" id="PF08763">
    <property type="entry name" value="Ca_chan_IQ"/>
    <property type="match status" value="1"/>
</dbReference>
<keyword evidence="8 13" id="KW-1133">Transmembrane helix</keyword>
<feature type="transmembrane region" description="Helical" evidence="13">
    <location>
        <begin position="58"/>
        <end position="85"/>
    </location>
</feature>
<dbReference type="Gene3D" id="1.10.287.70">
    <property type="match status" value="2"/>
</dbReference>
<keyword evidence="3" id="KW-0109">Calcium transport</keyword>
<dbReference type="FunFam" id="1.20.120.350:FF:000020">
    <property type="entry name" value="Voltage-dependent L-type calcium channel subunit alpha"/>
    <property type="match status" value="1"/>
</dbReference>
<dbReference type="GO" id="GO:0005891">
    <property type="term" value="C:voltage-gated calcium channel complex"/>
    <property type="evidence" value="ECO:0007669"/>
    <property type="project" value="TreeGrafter"/>
</dbReference>
<feature type="compositionally biased region" description="Basic residues" evidence="12">
    <location>
        <begin position="615"/>
        <end position="625"/>
    </location>
</feature>
<feature type="transmembrane region" description="Helical" evidence="13">
    <location>
        <begin position="264"/>
        <end position="282"/>
    </location>
</feature>
<keyword evidence="2" id="KW-0813">Transport</keyword>
<keyword evidence="7" id="KW-0851">Voltage-gated channel</keyword>
<sequence length="625" mass="71498">MVRERIWLNSDFNFDNVLMGMMALFTVSTFEGWPALLYKAIDANGENSGPIYNYRVEISIFFIVYIIIIAFFMMNIFVGFVIITFREQGEQEYKNCELDKNQRQCVEFALKAQPLKLYIPKNPVQFKFWSIINSTGFEYIMFVLILLNTVTLAVQHYEQSKNFSHIMDILNMVFTGLFTAEMLLKLLALRLRHYFVDAWNSFDALIVVGSVVDIVVTEFSSGEDSSRVSITFFRLFRVMRLVKLLSKGEGIRTLLWTFIKSLQALPYVALLIAMIFFIYAVIGMQTFGKVAMQAHTQINRNNNFQTFPQAVLLLFRCATGEAWQEIMLASLPGKRCDPESDYEPGEEFSCGSNFAIVYFISFFMLCAFLIINLFVAVIMDNFDYLTRDWSILGPHHLDEFKRIWSEYDPEAKYRLVAMNMPLNADGMVTFNATLFALVRTALKIKTEGNPDQENEELRGIIKKIWKRMKPKLLDEVIPPHEEEEVTVGKFYATFLIQDYFRKFRKRKEKGDLAESEAPNPSAIQGGDDVGPERDRRDSVLATPTGPSGPGGPAGDGGVSNGGPVHRVGSVTKMPNGGEHDEHLRCGDDARSSVNLHHHHHRRPSGMNGQLDHGDHKRPHHKTRYW</sequence>
<feature type="compositionally biased region" description="Gly residues" evidence="12">
    <location>
        <begin position="547"/>
        <end position="560"/>
    </location>
</feature>
<evidence type="ECO:0000256" key="1">
    <source>
        <dbReference type="ARBA" id="ARBA00004141"/>
    </source>
</evidence>
<feature type="transmembrane region" description="Helical" evidence="13">
    <location>
        <begin position="355"/>
        <end position="379"/>
    </location>
</feature>
<dbReference type="GO" id="GO:0008331">
    <property type="term" value="F:high voltage-gated calcium channel activity"/>
    <property type="evidence" value="ECO:0007669"/>
    <property type="project" value="TreeGrafter"/>
</dbReference>
<evidence type="ECO:0000256" key="5">
    <source>
        <dbReference type="ARBA" id="ARBA00022692"/>
    </source>
</evidence>
<dbReference type="OrthoDB" id="431720at2759"/>
<keyword evidence="6" id="KW-0106">Calcium</keyword>
<feature type="transmembrane region" description="Helical" evidence="13">
    <location>
        <begin position="137"/>
        <end position="157"/>
    </location>
</feature>
<dbReference type="SUPFAM" id="SSF81324">
    <property type="entry name" value="Voltage-gated potassium channels"/>
    <property type="match status" value="1"/>
</dbReference>
<dbReference type="InterPro" id="IPR027359">
    <property type="entry name" value="Volt_channel_dom_sf"/>
</dbReference>
<dbReference type="Proteomes" id="UP000314294">
    <property type="component" value="Unassembled WGS sequence"/>
</dbReference>
<comment type="subcellular location">
    <subcellularLocation>
        <location evidence="1">Membrane</location>
        <topology evidence="1">Multi-pass membrane protein</topology>
    </subcellularLocation>
</comment>
<evidence type="ECO:0000313" key="15">
    <source>
        <dbReference type="EMBL" id="TNN56638.1"/>
    </source>
</evidence>
<proteinExistence type="predicted"/>
<dbReference type="SMART" id="SM01062">
    <property type="entry name" value="Ca_chan_IQ"/>
    <property type="match status" value="1"/>
</dbReference>
<keyword evidence="5 13" id="KW-0812">Transmembrane</keyword>
<evidence type="ECO:0000256" key="3">
    <source>
        <dbReference type="ARBA" id="ARBA00022568"/>
    </source>
</evidence>
<dbReference type="Gene3D" id="1.20.120.350">
    <property type="entry name" value="Voltage-gated potassium channels. Chain C"/>
    <property type="match status" value="1"/>
</dbReference>
<dbReference type="GO" id="GO:0098703">
    <property type="term" value="P:calcium ion import across plasma membrane"/>
    <property type="evidence" value="ECO:0007669"/>
    <property type="project" value="TreeGrafter"/>
</dbReference>
<feature type="compositionally biased region" description="Basic and acidic residues" evidence="12">
    <location>
        <begin position="577"/>
        <end position="590"/>
    </location>
</feature>
<reference evidence="15 16" key="1">
    <citation type="submission" date="2019-03" db="EMBL/GenBank/DDBJ databases">
        <title>First draft genome of Liparis tanakae, snailfish: a comprehensive survey of snailfish specific genes.</title>
        <authorList>
            <person name="Kim W."/>
            <person name="Song I."/>
            <person name="Jeong J.-H."/>
            <person name="Kim D."/>
            <person name="Kim S."/>
            <person name="Ryu S."/>
            <person name="Song J.Y."/>
            <person name="Lee S.K."/>
        </authorList>
    </citation>
    <scope>NUCLEOTIDE SEQUENCE [LARGE SCALE GENOMIC DNA]</scope>
    <source>
        <tissue evidence="15">Muscle</tissue>
    </source>
</reference>
<protein>
    <submittedName>
        <fullName evidence="15">Voltage-dependent L-type calcium channel subunit alpha-1F</fullName>
    </submittedName>
</protein>
<gene>
    <name evidence="15" type="primary">CACNA1F_2</name>
    <name evidence="15" type="ORF">EYF80_033175</name>
</gene>
<feature type="transmembrane region" description="Helical" evidence="13">
    <location>
        <begin position="12"/>
        <end position="38"/>
    </location>
</feature>
<organism evidence="15 16">
    <name type="scientific">Liparis tanakae</name>
    <name type="common">Tanaka's snailfish</name>
    <dbReference type="NCBI Taxonomy" id="230148"/>
    <lineage>
        <taxon>Eukaryota</taxon>
        <taxon>Metazoa</taxon>
        <taxon>Chordata</taxon>
        <taxon>Craniata</taxon>
        <taxon>Vertebrata</taxon>
        <taxon>Euteleostomi</taxon>
        <taxon>Actinopterygii</taxon>
        <taxon>Neopterygii</taxon>
        <taxon>Teleostei</taxon>
        <taxon>Neoteleostei</taxon>
        <taxon>Acanthomorphata</taxon>
        <taxon>Eupercaria</taxon>
        <taxon>Perciformes</taxon>
        <taxon>Cottioidei</taxon>
        <taxon>Cottales</taxon>
        <taxon>Liparidae</taxon>
        <taxon>Liparis</taxon>
    </lineage>
</organism>
<evidence type="ECO:0000256" key="11">
    <source>
        <dbReference type="ARBA" id="ARBA00023303"/>
    </source>
</evidence>